<proteinExistence type="predicted"/>
<protein>
    <submittedName>
        <fullName evidence="1">Uncharacterized protein</fullName>
    </submittedName>
</protein>
<dbReference type="AlphaFoldDB" id="A0A6M3L435"/>
<evidence type="ECO:0000313" key="1">
    <source>
        <dbReference type="EMBL" id="QJA88028.1"/>
    </source>
</evidence>
<dbReference type="EMBL" id="MT142748">
    <property type="protein sequence ID" value="QJA88028.1"/>
    <property type="molecule type" value="Genomic_DNA"/>
</dbReference>
<reference evidence="1" key="1">
    <citation type="submission" date="2020-03" db="EMBL/GenBank/DDBJ databases">
        <title>The deep terrestrial virosphere.</title>
        <authorList>
            <person name="Holmfeldt K."/>
            <person name="Nilsson E."/>
            <person name="Simone D."/>
            <person name="Lopez-Fernandez M."/>
            <person name="Wu X."/>
            <person name="de Brujin I."/>
            <person name="Lundin D."/>
            <person name="Andersson A."/>
            <person name="Bertilsson S."/>
            <person name="Dopson M."/>
        </authorList>
    </citation>
    <scope>NUCLEOTIDE SEQUENCE</scope>
    <source>
        <strain evidence="1">MM415B02838</strain>
    </source>
</reference>
<accession>A0A6M3L435</accession>
<name>A0A6M3L435_9ZZZZ</name>
<sequence>MKNEIRITYPFANVMGLFFPVGKLEDGGTCEFATPKCLKKCCAHTPGAGTIIGHEKKQEAYNFFLRNSIATIVKQIRAELKETNCNIFTWFASGDCPAYLTMKFLNVIIKLDRAGVIQTGFTRNIELWKECKKLSDNNKTLLTVENIKDIPKYSEQSGMYSVPNYEIGAIDIYFVTFTKVRKTCGCGGGYYEHHIKDSERVLPHLKLDCKACYEKKVGCFTKCEALKKGGLIGKKQLEMK</sequence>
<organism evidence="1">
    <name type="scientific">viral metagenome</name>
    <dbReference type="NCBI Taxonomy" id="1070528"/>
    <lineage>
        <taxon>unclassified sequences</taxon>
        <taxon>metagenomes</taxon>
        <taxon>organismal metagenomes</taxon>
    </lineage>
</organism>
<gene>
    <name evidence="1" type="ORF">MM415B02838_0011</name>
</gene>